<evidence type="ECO:0000313" key="1">
    <source>
        <dbReference type="EMBL" id="KAF4386991.1"/>
    </source>
</evidence>
<keyword evidence="2" id="KW-1185">Reference proteome</keyword>
<evidence type="ECO:0000313" key="2">
    <source>
        <dbReference type="Proteomes" id="UP000583929"/>
    </source>
</evidence>
<name>A0A7J6GVZ7_CANSA</name>
<protein>
    <submittedName>
        <fullName evidence="1">Uncharacterized protein</fullName>
    </submittedName>
</protein>
<comment type="caution">
    <text evidence="1">The sequence shown here is derived from an EMBL/GenBank/DDBJ whole genome shotgun (WGS) entry which is preliminary data.</text>
</comment>
<sequence length="58" mass="6527">MEMERDDCVGVSKQIEISSQIESINESHPQANSFQINKSGAANIMMSSNSIFFFFFFG</sequence>
<reference evidence="1 2" key="1">
    <citation type="journal article" date="2020" name="bioRxiv">
        <title>Sequence and annotation of 42 cannabis genomes reveals extensive copy number variation in cannabinoid synthesis and pathogen resistance genes.</title>
        <authorList>
            <person name="Mckernan K.J."/>
            <person name="Helbert Y."/>
            <person name="Kane L.T."/>
            <person name="Ebling H."/>
            <person name="Zhang L."/>
            <person name="Liu B."/>
            <person name="Eaton Z."/>
            <person name="Mclaughlin S."/>
            <person name="Kingan S."/>
            <person name="Baybayan P."/>
            <person name="Concepcion G."/>
            <person name="Jordan M."/>
            <person name="Riva A."/>
            <person name="Barbazuk W."/>
            <person name="Harkins T."/>
        </authorList>
    </citation>
    <scope>NUCLEOTIDE SEQUENCE [LARGE SCALE GENOMIC DNA]</scope>
    <source>
        <strain evidence="2">cv. Jamaican Lion 4</strain>
        <tissue evidence="1">Leaf</tissue>
    </source>
</reference>
<accession>A0A7J6GVZ7</accession>
<gene>
    <name evidence="1" type="ORF">G4B88_024563</name>
</gene>
<dbReference type="AlphaFoldDB" id="A0A7J6GVZ7"/>
<organism evidence="1 2">
    <name type="scientific">Cannabis sativa</name>
    <name type="common">Hemp</name>
    <name type="synonym">Marijuana</name>
    <dbReference type="NCBI Taxonomy" id="3483"/>
    <lineage>
        <taxon>Eukaryota</taxon>
        <taxon>Viridiplantae</taxon>
        <taxon>Streptophyta</taxon>
        <taxon>Embryophyta</taxon>
        <taxon>Tracheophyta</taxon>
        <taxon>Spermatophyta</taxon>
        <taxon>Magnoliopsida</taxon>
        <taxon>eudicotyledons</taxon>
        <taxon>Gunneridae</taxon>
        <taxon>Pentapetalae</taxon>
        <taxon>rosids</taxon>
        <taxon>fabids</taxon>
        <taxon>Rosales</taxon>
        <taxon>Cannabaceae</taxon>
        <taxon>Cannabis</taxon>
    </lineage>
</organism>
<dbReference type="Proteomes" id="UP000583929">
    <property type="component" value="Unassembled WGS sequence"/>
</dbReference>
<dbReference type="EMBL" id="JAATIQ010000080">
    <property type="protein sequence ID" value="KAF4386991.1"/>
    <property type="molecule type" value="Genomic_DNA"/>
</dbReference>
<proteinExistence type="predicted"/>